<accession>A0A7X2L0Q0</accession>
<dbReference type="SUPFAM" id="SSF48239">
    <property type="entry name" value="Terpenoid cyclases/Protein prenyltransferases"/>
    <property type="match status" value="2"/>
</dbReference>
<dbReference type="InterPro" id="IPR051588">
    <property type="entry name" value="Cobalamin_Transport"/>
</dbReference>
<evidence type="ECO:0000313" key="4">
    <source>
        <dbReference type="Proteomes" id="UP000463051"/>
    </source>
</evidence>
<feature type="domain" description="SLH" evidence="2">
    <location>
        <begin position="1385"/>
        <end position="1448"/>
    </location>
</feature>
<dbReference type="InterPro" id="IPR027954">
    <property type="entry name" value="Transcobalamin-like_C"/>
</dbReference>
<dbReference type="InterPro" id="IPR001330">
    <property type="entry name" value="Prenyltrans"/>
</dbReference>
<organism evidence="3 4">
    <name type="scientific">Paenibacillus monticola</name>
    <dbReference type="NCBI Taxonomy" id="2666075"/>
    <lineage>
        <taxon>Bacteria</taxon>
        <taxon>Bacillati</taxon>
        <taxon>Bacillota</taxon>
        <taxon>Bacilli</taxon>
        <taxon>Bacillales</taxon>
        <taxon>Paenibacillaceae</taxon>
        <taxon>Paenibacillus</taxon>
    </lineage>
</organism>
<proteinExistence type="predicted"/>
<dbReference type="Proteomes" id="UP000463051">
    <property type="component" value="Unassembled WGS sequence"/>
</dbReference>
<keyword evidence="1" id="KW-0677">Repeat</keyword>
<dbReference type="PANTHER" id="PTHR10559">
    <property type="entry name" value="TRANSCOBALAMIN-1/GASTRIC INTRINSIC FACTOR"/>
    <property type="match status" value="1"/>
</dbReference>
<reference evidence="3 4" key="1">
    <citation type="submission" date="2019-11" db="EMBL/GenBank/DDBJ databases">
        <title>Paenibacillus monticola sp. nov., a novel PGPR strain isolated from mountain sample in China.</title>
        <authorList>
            <person name="Zhao Q."/>
            <person name="Li H.-P."/>
            <person name="Zhang J.-L."/>
        </authorList>
    </citation>
    <scope>NUCLEOTIDE SEQUENCE [LARGE SCALE GENOMIC DNA]</scope>
    <source>
        <strain evidence="3 4">LC-T2</strain>
    </source>
</reference>
<evidence type="ECO:0000256" key="1">
    <source>
        <dbReference type="ARBA" id="ARBA00022737"/>
    </source>
</evidence>
<dbReference type="CDD" id="cd00688">
    <property type="entry name" value="ISOPREN_C2_like"/>
    <property type="match status" value="2"/>
</dbReference>
<sequence length="1498" mass="156433">MKNIFSSKLLTLGLALLLVISILGTSLVPAGQVYAEAQQSAVQEGTVSVTAATYAVAEFVLNSGVQTEWQAMGLAQAGYRVPDSYIHSLENQVKTAQGNFSNVTDYARITLAAKAIGADPASFTDKGYNLIEKIYNNDKMSGQTLNNPVYALLALDSGHYTVPGDALWTADKLLTEILSKQNTDGGFTLNTGASDVDMTAMVLTALAAHKDNSAANSAGQRAVAWLSAAQDGNGGFGISSESVSQAIIGLASFGIDPDGADFTKNNIELIGKLLSFRLADGSFAHSQNGSSDVLATQQGLQALVAYNLFNKGGNGKLYDFSNPAVQNPLVYVPLTVEGPEGTLAQGSTYAGNVFEALQKLATEKSLPLVITKDNYVTGIGNVVAGNYGGWDGWSYVVSRAGQWIYPDVGMSGFALQAADRVLIYYGGSDTDVVNSVIISQGQPTEETPFTVTVTKKKWVWNGNTSTSDPVTALAGDVKVQVGTQTVSTDAYGVASFAGLSAGNYSLTITGYRSENVPVVVKYTQALKVAPKNVTASLSVEGPQGPIAAGTLQAANALEALQQLTTLNHIPVDITESSFGSYVSGINGITSGTYDGWWSFVVSRNGEWIYPSVGMDAFKLQESDQVLVYYAGSTTQVVNAVAVSPSQPQPGQPFTVTVTQKQWVWNDTTYTSDPVISSAANVQVSIGGKTETTNAQGVVSFAGGLSANTYTIAVTGYVADRTPTVARYTQSLVVSSPAAATATISVVGDSARGTILNSTKVALNAGDTPYSLLVRQLGNKVTTDGSGSSLYVKAIDGLAEFDRGPLSGWIYFVNGAYQNVSAGAYILSNGDTVNWRYTTNGGTDLGQPAAGSSGTGGSGSGAAVSITVDNTLPLNQVGETTAVTNLSTKMTAAQAAVLGKTLAANTVSVTQEVTSGAPATLTDSTHEVQLQIPAGAVSGPVKITMQEQSSNRSELVSGLYEFTPDGTKFTKPIDLAITVPVTTDFPGNLVVAWLNKTTNQWIPVPSSLDVKTGVITGKVSHFTSYAVIDRSKWEPQQEQLKSDIAAVAKNIAAAGEISAWQALGLARSGNVVPSGFLAGVKEQLIANKGEFRKVTDYERTALAVAASGGDPLNIGGFNLIEKIYNNANMIKQGSNGPIFALIALDSAAYSVPVNAQWNKESLLKWILEQQNTDGGFPLTTGEAGNVDITAMAVAALSAHGEQAGVKAAIDKAINWLSQQQLENGGYKLSGEENSESVAQVIIALSAAGAGPNDSRFVKAKGGLLSNLAAFKKADGGYAHAPADNISNSLATEQVLLALTAYDRSLNGQAKLYSLSSVPTAISVVFADEQQISAWALDAVHAAYDRKLMQGVSGSSLIFAPKENITRAQFAALLLRLTHNTPAAASTAPVFSDVKAGAWYYGDVLKAKELGIIDGISATAFNPNGTITRQDMAVMIARAFKLAGPADAQSFKDEGKISPYASIAVHSVSELGYMTGFNGAFDPSASVTREMAAVVAVRLP</sequence>
<dbReference type="Gene3D" id="2.170.130.30">
    <property type="match status" value="2"/>
</dbReference>
<name>A0A7X2L0Q0_9BACL</name>
<dbReference type="Gene3D" id="2.60.220.30">
    <property type="match status" value="1"/>
</dbReference>
<keyword evidence="4" id="KW-1185">Reference proteome</keyword>
<dbReference type="InterPro" id="IPR001119">
    <property type="entry name" value="SLH_dom"/>
</dbReference>
<feature type="domain" description="SLH" evidence="2">
    <location>
        <begin position="1321"/>
        <end position="1384"/>
    </location>
</feature>
<dbReference type="Pfam" id="PF00432">
    <property type="entry name" value="Prenyltrans"/>
    <property type="match status" value="2"/>
</dbReference>
<protein>
    <submittedName>
        <fullName evidence="3">DUF4430 domain-containing protein</fullName>
    </submittedName>
</protein>
<dbReference type="PROSITE" id="PS51272">
    <property type="entry name" value="SLH"/>
    <property type="match status" value="2"/>
</dbReference>
<dbReference type="PANTHER" id="PTHR10559:SF18">
    <property type="entry name" value="TRANSCOBALAMIN II"/>
    <property type="match status" value="1"/>
</dbReference>
<evidence type="ECO:0000259" key="2">
    <source>
        <dbReference type="PROSITE" id="PS51272"/>
    </source>
</evidence>
<comment type="caution">
    <text evidence="3">The sequence shown here is derived from an EMBL/GenBank/DDBJ whole genome shotgun (WGS) entry which is preliminary data.</text>
</comment>
<evidence type="ECO:0000313" key="3">
    <source>
        <dbReference type="EMBL" id="MRN51501.1"/>
    </source>
</evidence>
<dbReference type="Gene3D" id="1.50.10.20">
    <property type="match status" value="2"/>
</dbReference>
<dbReference type="GO" id="GO:0003824">
    <property type="term" value="F:catalytic activity"/>
    <property type="evidence" value="ECO:0007669"/>
    <property type="project" value="InterPro"/>
</dbReference>
<dbReference type="Pfam" id="PF00395">
    <property type="entry name" value="SLH"/>
    <property type="match status" value="3"/>
</dbReference>
<dbReference type="Pfam" id="PF14478">
    <property type="entry name" value="DUF4430"/>
    <property type="match status" value="1"/>
</dbReference>
<gene>
    <name evidence="3" type="ORF">GJB61_00570</name>
</gene>
<dbReference type="EMBL" id="WJXB01000001">
    <property type="protein sequence ID" value="MRN51501.1"/>
    <property type="molecule type" value="Genomic_DNA"/>
</dbReference>
<dbReference type="RefSeq" id="WP_154116119.1">
    <property type="nucleotide sequence ID" value="NZ_WJXB01000001.1"/>
</dbReference>
<dbReference type="InterPro" id="IPR008930">
    <property type="entry name" value="Terpenoid_cyclase/PrenylTrfase"/>
</dbReference>